<dbReference type="InterPro" id="IPR016181">
    <property type="entry name" value="Acyl_CoA_acyltransferase"/>
</dbReference>
<evidence type="ECO:0000256" key="3">
    <source>
        <dbReference type="ARBA" id="ARBA00022679"/>
    </source>
</evidence>
<dbReference type="InterPro" id="IPR007472">
    <property type="entry name" value="N-end_Aminoacyl_Trfase_C"/>
</dbReference>
<dbReference type="Proteomes" id="UP001159428">
    <property type="component" value="Unassembled WGS sequence"/>
</dbReference>
<dbReference type="SUPFAM" id="SSF47616">
    <property type="entry name" value="GST C-terminal domain-like"/>
    <property type="match status" value="1"/>
</dbReference>
<reference evidence="8 9" key="1">
    <citation type="submission" date="2022-05" db="EMBL/GenBank/DDBJ databases">
        <authorList>
            <consortium name="Genoscope - CEA"/>
            <person name="William W."/>
        </authorList>
    </citation>
    <scope>NUCLEOTIDE SEQUENCE [LARGE SCALE GENOMIC DNA]</scope>
</reference>
<dbReference type="PANTHER" id="PTHR21367:SF1">
    <property type="entry name" value="ARGINYL-TRNA--PROTEIN TRANSFERASE 1"/>
    <property type="match status" value="1"/>
</dbReference>
<sequence length="754" mass="85603">MAGYSFVEYFGGDSGHRCGYCGSSDTNYTHGMWAHQMTCLDYQDLIDRGWRRSGQYVYKPMMKKMCCPSYTIKCDALSFKPSKSQKKVLKRMTKFLTVPKSESSSKTDGEDAAGYLSEELDHAHETAFVEPPLGVKPSESVKVGDINCDELGKEDLKATKETKATNGQVHLRASASSGQMVDESTRKTKPCKDKKPAPGLGADPNKPPCRKARILRQERKMKKLASVSGEQKTESQSSSQNARVPITKSLEDFMIDRLPNQSPVHDLQIKLIPSNRNNQQFIETLPQTRELFFKYQRFIHGDPPEKCTDKRVKLVRVNLQCDEFKATYQQTCALFAKYQIAIHKDHPRECGESQFKRFLVDSPLERTTGPEAPPMGFGSFHQQYFLGDKLIAVGVLDILPRCVSSVYFFYDPDYSFLSLGVYSALREVHFARCLQKSVPTIQSYYMGFYIHSCPKMRYKGNYSPSYLACPETFNWIPMKQCLPKLDLSNYSRLDDSDEESPKATADDVLVFYKRKALPYQMYEAYTEANDRGEVQEYAELVGPENEIPFMMIDLDECKPSDFESRSPLGTVPVLQDGGHNIYGSQAIVYYLAEKYTNYAGFGKNNERPLIESVINWAATTLLRDIGNNYVYPSLNWPGVALAKESNSSLVDFGKNEVIFHLDVLEKHYLCHHEFLCGNSSTIADCWVAVVLSLLELVCFDLTPWPRLRSWVCSMKSNGDYVDVSYNHEEMVRKSFYNLNSSASDLKTVSVENLT</sequence>
<accession>A0AAU9VSI0</accession>
<protein>
    <recommendedName>
        <fullName evidence="2">arginyltransferase</fullName>
        <ecNumber evidence="2">2.3.2.8</ecNumber>
    </recommendedName>
</protein>
<dbReference type="EMBL" id="CALNXJ010000003">
    <property type="protein sequence ID" value="CAH3035093.1"/>
    <property type="molecule type" value="Genomic_DNA"/>
</dbReference>
<dbReference type="SUPFAM" id="SSF55729">
    <property type="entry name" value="Acyl-CoA N-acyltransferases (Nat)"/>
    <property type="match status" value="1"/>
</dbReference>
<keyword evidence="3" id="KW-0808">Transferase</keyword>
<dbReference type="InterPro" id="IPR007471">
    <property type="entry name" value="N-end_Aminoacyl_Trfase_N"/>
</dbReference>
<keyword evidence="9" id="KW-1185">Reference proteome</keyword>
<feature type="domain" description="GST N-terminal" evidence="6">
    <location>
        <begin position="505"/>
        <end position="599"/>
    </location>
</feature>
<organism evidence="8 9">
    <name type="scientific">Pocillopora meandrina</name>
    <dbReference type="NCBI Taxonomy" id="46732"/>
    <lineage>
        <taxon>Eukaryota</taxon>
        <taxon>Metazoa</taxon>
        <taxon>Cnidaria</taxon>
        <taxon>Anthozoa</taxon>
        <taxon>Hexacorallia</taxon>
        <taxon>Scleractinia</taxon>
        <taxon>Astrocoeniina</taxon>
        <taxon>Pocilloporidae</taxon>
        <taxon>Pocillopora</taxon>
    </lineage>
</organism>
<comment type="similarity">
    <text evidence="1">Belongs to the R-transferase family.</text>
</comment>
<dbReference type="GO" id="GO:0004057">
    <property type="term" value="F:arginyl-tRNA--protein transferase activity"/>
    <property type="evidence" value="ECO:0007669"/>
    <property type="project" value="UniProtKB-EC"/>
</dbReference>
<dbReference type="Gene3D" id="3.40.30.10">
    <property type="entry name" value="Glutaredoxin"/>
    <property type="match status" value="1"/>
</dbReference>
<dbReference type="PROSITE" id="PS50405">
    <property type="entry name" value="GST_CTER"/>
    <property type="match status" value="1"/>
</dbReference>
<dbReference type="InterPro" id="IPR010987">
    <property type="entry name" value="Glutathione-S-Trfase_C-like"/>
</dbReference>
<dbReference type="PROSITE" id="PS50404">
    <property type="entry name" value="GST_NTER"/>
    <property type="match status" value="1"/>
</dbReference>
<gene>
    <name evidence="8" type="ORF">PMEA_00017253</name>
</gene>
<dbReference type="EC" id="2.3.2.8" evidence="2"/>
<evidence type="ECO:0000256" key="1">
    <source>
        <dbReference type="ARBA" id="ARBA00009991"/>
    </source>
</evidence>
<evidence type="ECO:0000313" key="9">
    <source>
        <dbReference type="Proteomes" id="UP001159428"/>
    </source>
</evidence>
<evidence type="ECO:0000256" key="2">
    <source>
        <dbReference type="ARBA" id="ARBA00012025"/>
    </source>
</evidence>
<evidence type="ECO:0000256" key="4">
    <source>
        <dbReference type="ARBA" id="ARBA00023315"/>
    </source>
</evidence>
<dbReference type="Pfam" id="PF13417">
    <property type="entry name" value="GST_N_3"/>
    <property type="match status" value="1"/>
</dbReference>
<dbReference type="InterPro" id="IPR036282">
    <property type="entry name" value="Glutathione-S-Trfase_C_sf"/>
</dbReference>
<evidence type="ECO:0000259" key="7">
    <source>
        <dbReference type="PROSITE" id="PS50405"/>
    </source>
</evidence>
<feature type="region of interest" description="Disordered" evidence="5">
    <location>
        <begin position="159"/>
        <end position="210"/>
    </location>
</feature>
<feature type="compositionally biased region" description="Polar residues" evidence="5">
    <location>
        <begin position="164"/>
        <end position="179"/>
    </location>
</feature>
<dbReference type="SUPFAM" id="SSF52833">
    <property type="entry name" value="Thioredoxin-like"/>
    <property type="match status" value="1"/>
</dbReference>
<dbReference type="InterPro" id="IPR036249">
    <property type="entry name" value="Thioredoxin-like_sf"/>
</dbReference>
<dbReference type="Pfam" id="PF04377">
    <property type="entry name" value="ATE_C"/>
    <property type="match status" value="1"/>
</dbReference>
<name>A0AAU9VSI0_9CNID</name>
<evidence type="ECO:0000256" key="5">
    <source>
        <dbReference type="SAM" id="MobiDB-lite"/>
    </source>
</evidence>
<dbReference type="GO" id="GO:0005737">
    <property type="term" value="C:cytoplasm"/>
    <property type="evidence" value="ECO:0007669"/>
    <property type="project" value="TreeGrafter"/>
</dbReference>
<feature type="compositionally biased region" description="Basic and acidic residues" evidence="5">
    <location>
        <begin position="183"/>
        <end position="196"/>
    </location>
</feature>
<comment type="caution">
    <text evidence="8">The sequence shown here is derived from an EMBL/GenBank/DDBJ whole genome shotgun (WGS) entry which is preliminary data.</text>
</comment>
<dbReference type="InterPro" id="IPR030700">
    <property type="entry name" value="N-end_Aminoacyl_Trfase"/>
</dbReference>
<feature type="region of interest" description="Disordered" evidence="5">
    <location>
        <begin position="222"/>
        <end position="242"/>
    </location>
</feature>
<proteinExistence type="inferred from homology"/>
<dbReference type="InterPro" id="IPR004045">
    <property type="entry name" value="Glutathione_S-Trfase_N"/>
</dbReference>
<keyword evidence="4" id="KW-0012">Acyltransferase</keyword>
<feature type="compositionally biased region" description="Polar residues" evidence="5">
    <location>
        <begin position="228"/>
        <end position="242"/>
    </location>
</feature>
<dbReference type="CDD" id="cd00299">
    <property type="entry name" value="GST_C_family"/>
    <property type="match status" value="1"/>
</dbReference>
<dbReference type="Pfam" id="PF04376">
    <property type="entry name" value="ATE_N"/>
    <property type="match status" value="1"/>
</dbReference>
<feature type="domain" description="GST C-terminal" evidence="7">
    <location>
        <begin position="603"/>
        <end position="734"/>
    </location>
</feature>
<evidence type="ECO:0000313" key="8">
    <source>
        <dbReference type="EMBL" id="CAH3035093.1"/>
    </source>
</evidence>
<dbReference type="AlphaFoldDB" id="A0AAU9VSI0"/>
<dbReference type="PANTHER" id="PTHR21367">
    <property type="entry name" value="ARGININE-TRNA-PROTEIN TRANSFERASE 1"/>
    <property type="match status" value="1"/>
</dbReference>
<dbReference type="Gene3D" id="1.20.1050.10">
    <property type="match status" value="1"/>
</dbReference>
<evidence type="ECO:0000259" key="6">
    <source>
        <dbReference type="PROSITE" id="PS50404"/>
    </source>
</evidence>